<feature type="transmembrane region" description="Helical" evidence="1">
    <location>
        <begin position="165"/>
        <end position="181"/>
    </location>
</feature>
<protein>
    <submittedName>
        <fullName evidence="2">Uncharacterized protein</fullName>
    </submittedName>
</protein>
<dbReference type="KEGG" id="caul:KCG34_17545"/>
<dbReference type="Proteomes" id="UP000676409">
    <property type="component" value="Chromosome"/>
</dbReference>
<name>A0A975ITV3_9CAUL</name>
<feature type="transmembrane region" description="Helical" evidence="1">
    <location>
        <begin position="111"/>
        <end position="133"/>
    </location>
</feature>
<dbReference type="RefSeq" id="WP_211936916.1">
    <property type="nucleotide sequence ID" value="NZ_CP073078.1"/>
</dbReference>
<keyword evidence="1" id="KW-0812">Transmembrane</keyword>
<keyword evidence="1" id="KW-0472">Membrane</keyword>
<feature type="transmembrane region" description="Helical" evidence="1">
    <location>
        <begin position="438"/>
        <end position="460"/>
    </location>
</feature>
<feature type="transmembrane region" description="Helical" evidence="1">
    <location>
        <begin position="231"/>
        <end position="255"/>
    </location>
</feature>
<proteinExistence type="predicted"/>
<gene>
    <name evidence="2" type="ORF">KCG34_17545</name>
</gene>
<reference evidence="2" key="1">
    <citation type="submission" date="2021-04" db="EMBL/GenBank/DDBJ databases">
        <title>The complete genome sequence of Caulobacter sp. S6.</title>
        <authorList>
            <person name="Tang Y."/>
            <person name="Ouyang W."/>
            <person name="Liu Q."/>
            <person name="Huang B."/>
            <person name="Guo Z."/>
            <person name="Lei P."/>
        </authorList>
    </citation>
    <scope>NUCLEOTIDE SEQUENCE</scope>
    <source>
        <strain evidence="2">S6</strain>
    </source>
</reference>
<dbReference type="AlphaFoldDB" id="A0A975ITV3"/>
<feature type="transmembrane region" description="Helical" evidence="1">
    <location>
        <begin position="140"/>
        <end position="159"/>
    </location>
</feature>
<dbReference type="EMBL" id="CP073078">
    <property type="protein sequence ID" value="QUD86864.1"/>
    <property type="molecule type" value="Genomic_DNA"/>
</dbReference>
<organism evidence="2 3">
    <name type="scientific">Phenylobacterium montanum</name>
    <dbReference type="NCBI Taxonomy" id="2823693"/>
    <lineage>
        <taxon>Bacteria</taxon>
        <taxon>Pseudomonadati</taxon>
        <taxon>Pseudomonadota</taxon>
        <taxon>Alphaproteobacteria</taxon>
        <taxon>Caulobacterales</taxon>
        <taxon>Caulobacteraceae</taxon>
        <taxon>Phenylobacterium</taxon>
    </lineage>
</organism>
<keyword evidence="3" id="KW-1185">Reference proteome</keyword>
<evidence type="ECO:0000256" key="1">
    <source>
        <dbReference type="SAM" id="Phobius"/>
    </source>
</evidence>
<evidence type="ECO:0000313" key="3">
    <source>
        <dbReference type="Proteomes" id="UP000676409"/>
    </source>
</evidence>
<feature type="transmembrane region" description="Helical" evidence="1">
    <location>
        <begin position="208"/>
        <end position="224"/>
    </location>
</feature>
<keyword evidence="1" id="KW-1133">Transmembrane helix</keyword>
<sequence>MPAKAHPFLRATAVLLAALALIWPAAINGQPFFHPDTLGYVRGPDVAAMKLLGPRFASPWATLDPGAAVKAHQAGGAAAPGGHAYDDKEVLGGRSIYYGVLADLGARTGGFWLTVLVQALAVAWLVEIVLRGLGLVSLRAYAGVMAVLILASPAAFFASFLMPDVWAGVAIAALAALFALRGRLRLLDIAALSAMTVFAALAHTSVAPVLLVLMAGAGGLWLLDRRRSAPVLGLAVGSAAVAAAFAGGAAFTAMVEHTVGAPPVTPPFLTARVVADGPGTRFAQAGCGGQAFVVCRYAGRLPLDVDHFLWGQTDRDGVFQTASPADRRALGEEQARFALAAVRAYPMDQARASLANAIRQVGDSDISDFDYKPSLRQTFIQSLPAETVRAMAHSRAFAEAWPVEALWGLQTAVMGALVLAAAALMLRRPSGSGRERRALDFLALIVVGVLANAGVCGVLSSVNGRYEARVIWCAPLALAAWLMLRLQSRAEREAALGLAGSEA</sequence>
<accession>A0A975ITV3</accession>
<feature type="transmembrane region" description="Helical" evidence="1">
    <location>
        <begin position="405"/>
        <end position="426"/>
    </location>
</feature>
<evidence type="ECO:0000313" key="2">
    <source>
        <dbReference type="EMBL" id="QUD86864.1"/>
    </source>
</evidence>